<evidence type="ECO:0000313" key="14">
    <source>
        <dbReference type="Proteomes" id="UP000095192"/>
    </source>
</evidence>
<gene>
    <name evidence="13" type="ORF">cyc_03285</name>
</gene>
<keyword evidence="9" id="KW-0906">Nuclear pore complex</keyword>
<comment type="similarity">
    <text evidence="2">Belongs to the WD repeat SEC13 family.</text>
</comment>
<dbReference type="GO" id="GO:0090114">
    <property type="term" value="P:COPII-coated vesicle budding"/>
    <property type="evidence" value="ECO:0007669"/>
    <property type="project" value="TreeGrafter"/>
</dbReference>
<keyword evidence="4 11" id="KW-0853">WD repeat</keyword>
<sequence length="260" mass="27245">MTHILSQFETFHGGPLHAVSFDLYGTKVATASSDESIRLWDVSAANAGAQFLQELRGHSGPVWQVCWAHPRFGSVLGSCGYDRRIVVWQQQSGAQAFVPVYSNDEHGASVNALAFAPEAAGLILAAGSSDGCISVLTHQEGDLQQWSRQVFSAHFNGVLAVAWAPIGAPGASGGNSRMESLLMASGGGVSLVLFLSVFVYSVGFPLTRVCAFAAMDRTASNGRRGSLGLGEGYRLSTTGSLFLCVAGSSPSGIVQRGQDC</sequence>
<evidence type="ECO:0000256" key="6">
    <source>
        <dbReference type="ARBA" id="ARBA00022816"/>
    </source>
</evidence>
<dbReference type="InterPro" id="IPR015943">
    <property type="entry name" value="WD40/YVTN_repeat-like_dom_sf"/>
</dbReference>
<keyword evidence="7" id="KW-0653">Protein transport</keyword>
<keyword evidence="14" id="KW-1185">Reference proteome</keyword>
<dbReference type="PANTHER" id="PTHR11024">
    <property type="entry name" value="NUCLEAR PORE COMPLEX PROTEIN SEC13 / SEH1 FAMILY MEMBER"/>
    <property type="match status" value="1"/>
</dbReference>
<dbReference type="Pfam" id="PF00400">
    <property type="entry name" value="WD40"/>
    <property type="match status" value="3"/>
</dbReference>
<name>A0A1D3CRJ6_9EIME</name>
<keyword evidence="8" id="KW-0811">Translocation</keyword>
<evidence type="ECO:0000256" key="2">
    <source>
        <dbReference type="ARBA" id="ARBA00010102"/>
    </source>
</evidence>
<proteinExistence type="inferred from homology"/>
<dbReference type="VEuPathDB" id="ToxoDB:LOC34620007"/>
<dbReference type="GO" id="GO:0030127">
    <property type="term" value="C:COPII vesicle coat"/>
    <property type="evidence" value="ECO:0007669"/>
    <property type="project" value="TreeGrafter"/>
</dbReference>
<evidence type="ECO:0000313" key="13">
    <source>
        <dbReference type="EMBL" id="OEH73826.1"/>
    </source>
</evidence>
<evidence type="ECO:0000256" key="11">
    <source>
        <dbReference type="PROSITE-ProRule" id="PRU00221"/>
    </source>
</evidence>
<dbReference type="SUPFAM" id="SSF50978">
    <property type="entry name" value="WD40 repeat-like"/>
    <property type="match status" value="1"/>
</dbReference>
<dbReference type="VEuPathDB" id="ToxoDB:cyc_03285"/>
<feature type="repeat" description="WD" evidence="11">
    <location>
        <begin position="9"/>
        <end position="50"/>
    </location>
</feature>
<organism evidence="13 14">
    <name type="scientific">Cyclospora cayetanensis</name>
    <dbReference type="NCBI Taxonomy" id="88456"/>
    <lineage>
        <taxon>Eukaryota</taxon>
        <taxon>Sar</taxon>
        <taxon>Alveolata</taxon>
        <taxon>Apicomplexa</taxon>
        <taxon>Conoidasida</taxon>
        <taxon>Coccidia</taxon>
        <taxon>Eucoccidiorida</taxon>
        <taxon>Eimeriorina</taxon>
        <taxon>Eimeriidae</taxon>
        <taxon>Cyclospora</taxon>
    </lineage>
</organism>
<evidence type="ECO:0000256" key="1">
    <source>
        <dbReference type="ARBA" id="ARBA00004567"/>
    </source>
</evidence>
<dbReference type="EMBL" id="JROU02002232">
    <property type="protein sequence ID" value="OEH73826.1"/>
    <property type="molecule type" value="Genomic_DNA"/>
</dbReference>
<comment type="caution">
    <text evidence="13">The sequence shown here is derived from an EMBL/GenBank/DDBJ whole genome shotgun (WGS) entry which is preliminary data.</text>
</comment>
<dbReference type="Proteomes" id="UP000095192">
    <property type="component" value="Unassembled WGS sequence"/>
</dbReference>
<keyword evidence="6" id="KW-0509">mRNA transport</keyword>
<evidence type="ECO:0000256" key="5">
    <source>
        <dbReference type="ARBA" id="ARBA00022737"/>
    </source>
</evidence>
<dbReference type="GO" id="GO:0005198">
    <property type="term" value="F:structural molecule activity"/>
    <property type="evidence" value="ECO:0007669"/>
    <property type="project" value="InterPro"/>
</dbReference>
<keyword evidence="3" id="KW-0813">Transport</keyword>
<dbReference type="PROSITE" id="PS50294">
    <property type="entry name" value="WD_REPEATS_REGION"/>
    <property type="match status" value="1"/>
</dbReference>
<evidence type="ECO:0000256" key="10">
    <source>
        <dbReference type="ARBA" id="ARBA00023242"/>
    </source>
</evidence>
<protein>
    <submittedName>
        <fullName evidence="13">Sec 13</fullName>
    </submittedName>
</protein>
<dbReference type="InterPro" id="IPR001680">
    <property type="entry name" value="WD40_rpt"/>
</dbReference>
<evidence type="ECO:0000256" key="7">
    <source>
        <dbReference type="ARBA" id="ARBA00022927"/>
    </source>
</evidence>
<keyword evidence="12" id="KW-0812">Transmembrane</keyword>
<comment type="subcellular location">
    <subcellularLocation>
        <location evidence="1">Nucleus</location>
        <location evidence="1">Nuclear pore complex</location>
    </subcellularLocation>
</comment>
<dbReference type="InterPro" id="IPR037363">
    <property type="entry name" value="Sec13/Seh1_fam"/>
</dbReference>
<feature type="transmembrane region" description="Helical" evidence="12">
    <location>
        <begin position="181"/>
        <end position="202"/>
    </location>
</feature>
<evidence type="ECO:0000256" key="12">
    <source>
        <dbReference type="SAM" id="Phobius"/>
    </source>
</evidence>
<reference evidence="13 14" key="1">
    <citation type="journal article" date="2016" name="BMC Genomics">
        <title>Comparative genomics reveals Cyclospora cayetanensis possesses coccidia-like metabolism and invasion components but unique surface antigens.</title>
        <authorList>
            <person name="Liu S."/>
            <person name="Wang L."/>
            <person name="Zheng H."/>
            <person name="Xu Z."/>
            <person name="Roellig D.M."/>
            <person name="Li N."/>
            <person name="Frace M.A."/>
            <person name="Tang K."/>
            <person name="Arrowood M.J."/>
            <person name="Moss D.M."/>
            <person name="Zhang L."/>
            <person name="Feng Y."/>
            <person name="Xiao L."/>
        </authorList>
    </citation>
    <scope>NUCLEOTIDE SEQUENCE [LARGE SCALE GENOMIC DNA]</scope>
    <source>
        <strain evidence="13 14">CHN_HEN01</strain>
    </source>
</reference>
<dbReference type="SMART" id="SM00320">
    <property type="entry name" value="WD40"/>
    <property type="match status" value="4"/>
</dbReference>
<keyword evidence="12" id="KW-0472">Membrane</keyword>
<dbReference type="PROSITE" id="PS00678">
    <property type="entry name" value="WD_REPEATS_1"/>
    <property type="match status" value="1"/>
</dbReference>
<dbReference type="InParanoid" id="A0A1D3CRJ6"/>
<accession>A0A1D3CRJ6</accession>
<dbReference type="GO" id="GO:0006606">
    <property type="term" value="P:protein import into nucleus"/>
    <property type="evidence" value="ECO:0007669"/>
    <property type="project" value="TreeGrafter"/>
</dbReference>
<evidence type="ECO:0000256" key="8">
    <source>
        <dbReference type="ARBA" id="ARBA00023010"/>
    </source>
</evidence>
<dbReference type="AlphaFoldDB" id="A0A1D3CRJ6"/>
<keyword evidence="12" id="KW-1133">Transmembrane helix</keyword>
<evidence type="ECO:0000256" key="3">
    <source>
        <dbReference type="ARBA" id="ARBA00022448"/>
    </source>
</evidence>
<dbReference type="InterPro" id="IPR019775">
    <property type="entry name" value="WD40_repeat_CS"/>
</dbReference>
<dbReference type="GO" id="GO:0051028">
    <property type="term" value="P:mRNA transport"/>
    <property type="evidence" value="ECO:0007669"/>
    <property type="project" value="UniProtKB-KW"/>
</dbReference>
<keyword evidence="10" id="KW-0539">Nucleus</keyword>
<dbReference type="Gene3D" id="2.130.10.10">
    <property type="entry name" value="YVTN repeat-like/Quinoprotein amine dehydrogenase"/>
    <property type="match status" value="1"/>
</dbReference>
<evidence type="ECO:0000256" key="4">
    <source>
        <dbReference type="ARBA" id="ARBA00022574"/>
    </source>
</evidence>
<dbReference type="PROSITE" id="PS50082">
    <property type="entry name" value="WD_REPEATS_2"/>
    <property type="match status" value="2"/>
</dbReference>
<dbReference type="GO" id="GO:0031080">
    <property type="term" value="C:nuclear pore outer ring"/>
    <property type="evidence" value="ECO:0007669"/>
    <property type="project" value="TreeGrafter"/>
</dbReference>
<dbReference type="InterPro" id="IPR036322">
    <property type="entry name" value="WD40_repeat_dom_sf"/>
</dbReference>
<dbReference type="PANTHER" id="PTHR11024:SF2">
    <property type="entry name" value="PROTEIN SEC13 HOMOLOG"/>
    <property type="match status" value="1"/>
</dbReference>
<keyword evidence="5" id="KW-0677">Repeat</keyword>
<feature type="repeat" description="WD" evidence="11">
    <location>
        <begin position="55"/>
        <end position="98"/>
    </location>
</feature>
<evidence type="ECO:0000256" key="9">
    <source>
        <dbReference type="ARBA" id="ARBA00023132"/>
    </source>
</evidence>